<comment type="caution">
    <text evidence="3">The sequence shown here is derived from an EMBL/GenBank/DDBJ whole genome shotgun (WGS) entry which is preliminary data.</text>
</comment>
<dbReference type="Gene3D" id="3.90.550.10">
    <property type="entry name" value="Spore Coat Polysaccharide Biosynthesis Protein SpsA, Chain A"/>
    <property type="match status" value="1"/>
</dbReference>
<name>A0A8J4EIG7_9ACTN</name>
<dbReference type="AlphaFoldDB" id="A0A8J4EIG7"/>
<dbReference type="PANTHER" id="PTHR48090:SF7">
    <property type="entry name" value="RFBJ PROTEIN"/>
    <property type="match status" value="1"/>
</dbReference>
<evidence type="ECO:0000313" key="3">
    <source>
        <dbReference type="EMBL" id="GIL24878.1"/>
    </source>
</evidence>
<dbReference type="InterPro" id="IPR029044">
    <property type="entry name" value="Nucleotide-diphossugar_trans"/>
</dbReference>
<keyword evidence="4" id="KW-1185">Reference proteome</keyword>
<gene>
    <name evidence="3" type="ORF">NUM_01330</name>
</gene>
<comment type="similarity">
    <text evidence="1">Belongs to the glycosyltransferase 2 family.</text>
</comment>
<reference evidence="4" key="1">
    <citation type="journal article" date="2021" name="Int. J. Syst. Evol. Microbiol.">
        <title>Actinocatenispora comari sp. nov., an endophytic actinomycete isolated from aerial parts of Comarum salesowianum.</title>
        <authorList>
            <person name="Oyunbileg N."/>
            <person name="Iizaka Y."/>
            <person name="Hamada M."/>
            <person name="Davaapurev B.O."/>
            <person name="Fukumoto A."/>
            <person name="Tsetseg B."/>
            <person name="Kato F."/>
            <person name="Tamura T."/>
            <person name="Batkhuu J."/>
            <person name="Anzai Y."/>
        </authorList>
    </citation>
    <scope>NUCLEOTIDE SEQUENCE [LARGE SCALE GENOMIC DNA]</scope>
    <source>
        <strain evidence="4">NUM-2625</strain>
    </source>
</reference>
<dbReference type="PANTHER" id="PTHR48090">
    <property type="entry name" value="UNDECAPRENYL-PHOSPHATE 4-DEOXY-4-FORMAMIDO-L-ARABINOSE TRANSFERASE-RELATED"/>
    <property type="match status" value="1"/>
</dbReference>
<dbReference type="InterPro" id="IPR050256">
    <property type="entry name" value="Glycosyltransferase_2"/>
</dbReference>
<sequence>MALPTAINGRSQPSPAGAPRVSVVIPTLNESRNLPYVFARLPPGLAEVVLVDGGSVDDTVEVARTLRPDIRIVRQTRTGKGNALACGFAVCSGDVVVMIDADGSTDPMEIPAFVAALRGGADYAKGSRFRSGGGSEDITPVRRLGNAVLNGIVNRLFGTRFTDLCYGYNAFWRDVIPGLELPDVQLATADGQRVWGDGFEIETLLNIRAACTGLSIQEVSSVEARRLHGESNLHVFADGRRILGTIVTEYRRARRAARPPRHRRSTAVAVAVAARFASEAPSGDRDPGER</sequence>
<organism evidence="3 4">
    <name type="scientific">Actinocatenispora comari</name>
    <dbReference type="NCBI Taxonomy" id="2807577"/>
    <lineage>
        <taxon>Bacteria</taxon>
        <taxon>Bacillati</taxon>
        <taxon>Actinomycetota</taxon>
        <taxon>Actinomycetes</taxon>
        <taxon>Micromonosporales</taxon>
        <taxon>Micromonosporaceae</taxon>
        <taxon>Actinocatenispora</taxon>
    </lineage>
</organism>
<protein>
    <recommendedName>
        <fullName evidence="2">Glycosyltransferase 2-like domain-containing protein</fullName>
    </recommendedName>
</protein>
<evidence type="ECO:0000313" key="4">
    <source>
        <dbReference type="Proteomes" id="UP000614996"/>
    </source>
</evidence>
<dbReference type="EMBL" id="BOPO01000002">
    <property type="protein sequence ID" value="GIL24878.1"/>
    <property type="molecule type" value="Genomic_DNA"/>
</dbReference>
<accession>A0A8J4EIG7</accession>
<proteinExistence type="inferred from homology"/>
<dbReference type="SUPFAM" id="SSF53448">
    <property type="entry name" value="Nucleotide-diphospho-sugar transferases"/>
    <property type="match status" value="1"/>
</dbReference>
<feature type="domain" description="Glycosyltransferase 2-like" evidence="2">
    <location>
        <begin position="22"/>
        <end position="175"/>
    </location>
</feature>
<dbReference type="CDD" id="cd04179">
    <property type="entry name" value="DPM_DPG-synthase_like"/>
    <property type="match status" value="1"/>
</dbReference>
<dbReference type="Proteomes" id="UP000614996">
    <property type="component" value="Unassembled WGS sequence"/>
</dbReference>
<dbReference type="Pfam" id="PF00535">
    <property type="entry name" value="Glycos_transf_2"/>
    <property type="match status" value="1"/>
</dbReference>
<dbReference type="InterPro" id="IPR001173">
    <property type="entry name" value="Glyco_trans_2-like"/>
</dbReference>
<evidence type="ECO:0000259" key="2">
    <source>
        <dbReference type="Pfam" id="PF00535"/>
    </source>
</evidence>
<evidence type="ECO:0000256" key="1">
    <source>
        <dbReference type="ARBA" id="ARBA00006739"/>
    </source>
</evidence>